<dbReference type="RefSeq" id="WP_160897690.1">
    <property type="nucleotide sequence ID" value="NZ_WMEX01000001.1"/>
</dbReference>
<comment type="caution">
    <text evidence="6">The sequence shown here is derived from an EMBL/GenBank/DDBJ whole genome shotgun (WGS) entry which is preliminary data.</text>
</comment>
<evidence type="ECO:0000256" key="2">
    <source>
        <dbReference type="ARBA" id="ARBA00022729"/>
    </source>
</evidence>
<evidence type="ECO:0000313" key="6">
    <source>
        <dbReference type="EMBL" id="MYL25193.1"/>
    </source>
</evidence>
<name>A0A9X4Y9V8_9GAMM</name>
<dbReference type="OrthoDB" id="368476at2"/>
<keyword evidence="2 4" id="KW-0732">Signal</keyword>
<dbReference type="PANTHER" id="PTHR35936:SF25">
    <property type="entry name" value="ABC TRANSPORTER SUBSTRATE-BINDING PROTEIN"/>
    <property type="match status" value="1"/>
</dbReference>
<evidence type="ECO:0000256" key="4">
    <source>
        <dbReference type="SAM" id="SignalP"/>
    </source>
</evidence>
<evidence type="ECO:0000313" key="7">
    <source>
        <dbReference type="Proteomes" id="UP000460751"/>
    </source>
</evidence>
<evidence type="ECO:0000256" key="3">
    <source>
        <dbReference type="SAM" id="MobiDB-lite"/>
    </source>
</evidence>
<evidence type="ECO:0000256" key="1">
    <source>
        <dbReference type="ARBA" id="ARBA00010333"/>
    </source>
</evidence>
<reference evidence="6 7" key="1">
    <citation type="submission" date="2019-11" db="EMBL/GenBank/DDBJ databases">
        <title>Genome sequences of 17 halophilic strains isolated from different environments.</title>
        <authorList>
            <person name="Furrow R.E."/>
        </authorList>
    </citation>
    <scope>NUCLEOTIDE SEQUENCE [LARGE SCALE GENOMIC DNA]</scope>
    <source>
        <strain evidence="6 7">22507_15_FS</strain>
    </source>
</reference>
<organism evidence="6 7">
    <name type="scientific">Vreelandella halophila</name>
    <dbReference type="NCBI Taxonomy" id="86177"/>
    <lineage>
        <taxon>Bacteria</taxon>
        <taxon>Pseudomonadati</taxon>
        <taxon>Pseudomonadota</taxon>
        <taxon>Gammaproteobacteria</taxon>
        <taxon>Oceanospirillales</taxon>
        <taxon>Halomonadaceae</taxon>
        <taxon>Vreelandella</taxon>
    </lineage>
</organism>
<feature type="chain" id="PRO_5040767585" evidence="4">
    <location>
        <begin position="27"/>
        <end position="283"/>
    </location>
</feature>
<accession>A0A9X4Y9V8</accession>
<feature type="region of interest" description="Disordered" evidence="3">
    <location>
        <begin position="261"/>
        <end position="283"/>
    </location>
</feature>
<feature type="signal peptide" evidence="4">
    <location>
        <begin position="1"/>
        <end position="26"/>
    </location>
</feature>
<comment type="similarity">
    <text evidence="1">Belongs to the bacterial solute-binding protein 3 family.</text>
</comment>
<dbReference type="AlphaFoldDB" id="A0A9X4Y9V8"/>
<dbReference type="SUPFAM" id="SSF53850">
    <property type="entry name" value="Periplasmic binding protein-like II"/>
    <property type="match status" value="1"/>
</dbReference>
<sequence>MIHGLTHRAIVVWLLAALATSVTAKAAPAASGPLRLVTGPHYAPYAADYLPHNGLGPFLVTRILEDSNRTVTVDMRPWRRAYRETLKGRYDAALPYIETPSRQQDYLFSVPIFRTDTFAYVRADSELDARSLEGLKGLTYCNPVGFTDEDALKTMREKGQITRVKPANLRSCFRMLTAGRVDFVKINHHVAEHIVSESELSAEAVRPLPFVVEEVSLHFMVPKTRPGAAELIDEFNRRFRAMKQEGRIEALKRAYMEALRAGGDTPGDGPHRIGPSAAEAIGR</sequence>
<protein>
    <submittedName>
        <fullName evidence="6">Transporter substrate-binding domain-containing protein</fullName>
    </submittedName>
</protein>
<feature type="domain" description="Solute-binding protein family 3/N-terminal" evidence="5">
    <location>
        <begin position="35"/>
        <end position="257"/>
    </location>
</feature>
<dbReference type="Gene3D" id="3.40.190.10">
    <property type="entry name" value="Periplasmic binding protein-like II"/>
    <property type="match status" value="2"/>
</dbReference>
<keyword evidence="7" id="KW-1185">Reference proteome</keyword>
<proteinExistence type="inferred from homology"/>
<dbReference type="PANTHER" id="PTHR35936">
    <property type="entry name" value="MEMBRANE-BOUND LYTIC MUREIN TRANSGLYCOSYLASE F"/>
    <property type="match status" value="1"/>
</dbReference>
<dbReference type="Proteomes" id="UP000460751">
    <property type="component" value="Unassembled WGS sequence"/>
</dbReference>
<evidence type="ECO:0000259" key="5">
    <source>
        <dbReference type="Pfam" id="PF00497"/>
    </source>
</evidence>
<gene>
    <name evidence="6" type="ORF">GLW01_00145</name>
</gene>
<dbReference type="InterPro" id="IPR001638">
    <property type="entry name" value="Solute-binding_3/MltF_N"/>
</dbReference>
<dbReference type="EMBL" id="WMEX01000001">
    <property type="protein sequence ID" value="MYL25193.1"/>
    <property type="molecule type" value="Genomic_DNA"/>
</dbReference>
<dbReference type="Pfam" id="PF00497">
    <property type="entry name" value="SBP_bac_3"/>
    <property type="match status" value="1"/>
</dbReference>